<dbReference type="CDD" id="cd04301">
    <property type="entry name" value="NAT_SF"/>
    <property type="match status" value="1"/>
</dbReference>
<dbReference type="Proteomes" id="UP000663937">
    <property type="component" value="Chromosome"/>
</dbReference>
<dbReference type="AlphaFoldDB" id="A0A8A4Z9N9"/>
<reference evidence="2" key="1">
    <citation type="submission" date="2021-03" db="EMBL/GenBank/DDBJ databases">
        <title>Pengzhenrongella sicca gen. nov., sp. nov., a new member of suborder Micrococcineae isolated from High-Arctic tundra soil.</title>
        <authorList>
            <person name="Peng F."/>
        </authorList>
    </citation>
    <scope>NUCLEOTIDE SEQUENCE</scope>
    <source>
        <strain evidence="2">LRZ-2</strain>
    </source>
</reference>
<sequence>MTDISSPLTIRPAAPCDQVVLDHWASAEPVAWVDMARLRREMTTRNYRYEWSWLAERGGRAVGRALWWGQTTADRPATLDCLLVAAAEDHPEDVGAAMIRAGLAAFGPGPALEFKVDVEPDRAGDPATSAAARWRERAAHAGGFTRTTKRLSFTRTGTLPPPERPEGLRFVPGSDTEFRARFAAVAAGSLDAHTLDMVAAQGVDALADDDLAFYLSLPGSRDRWQIATALDGSVVGFIIATRTAYDASISYLGVLPEHRGRGHVHDLLAQMVRLHHDDGQPRIVGTTDAANGPMRTAFERAGFEVTRVRTVHAQ</sequence>
<gene>
    <name evidence="2" type="ORF">J4E96_12145</name>
</gene>
<dbReference type="InterPro" id="IPR016181">
    <property type="entry name" value="Acyl_CoA_acyltransferase"/>
</dbReference>
<proteinExistence type="predicted"/>
<dbReference type="EMBL" id="CP071868">
    <property type="protein sequence ID" value="QTE28141.1"/>
    <property type="molecule type" value="Genomic_DNA"/>
</dbReference>
<protein>
    <submittedName>
        <fullName evidence="2">GNAT family N-acetyltransferase</fullName>
    </submittedName>
</protein>
<dbReference type="PROSITE" id="PS51186">
    <property type="entry name" value="GNAT"/>
    <property type="match status" value="1"/>
</dbReference>
<dbReference type="GO" id="GO:0016747">
    <property type="term" value="F:acyltransferase activity, transferring groups other than amino-acyl groups"/>
    <property type="evidence" value="ECO:0007669"/>
    <property type="project" value="InterPro"/>
</dbReference>
<dbReference type="SUPFAM" id="SSF55729">
    <property type="entry name" value="Acyl-CoA N-acyltransferases (Nat)"/>
    <property type="match status" value="1"/>
</dbReference>
<keyword evidence="3" id="KW-1185">Reference proteome</keyword>
<dbReference type="RefSeq" id="WP_227422370.1">
    <property type="nucleotide sequence ID" value="NZ_CP071868.1"/>
</dbReference>
<dbReference type="KEGG" id="psic:J4E96_12145"/>
<feature type="domain" description="N-acetyltransferase" evidence="1">
    <location>
        <begin position="185"/>
        <end position="314"/>
    </location>
</feature>
<dbReference type="Pfam" id="PF00583">
    <property type="entry name" value="Acetyltransf_1"/>
    <property type="match status" value="1"/>
</dbReference>
<evidence type="ECO:0000313" key="2">
    <source>
        <dbReference type="EMBL" id="QTE28141.1"/>
    </source>
</evidence>
<dbReference type="Gene3D" id="3.40.630.30">
    <property type="match status" value="1"/>
</dbReference>
<name>A0A8A4Z9N9_9MICO</name>
<evidence type="ECO:0000259" key="1">
    <source>
        <dbReference type="PROSITE" id="PS51186"/>
    </source>
</evidence>
<dbReference type="InterPro" id="IPR000182">
    <property type="entry name" value="GNAT_dom"/>
</dbReference>
<evidence type="ECO:0000313" key="3">
    <source>
        <dbReference type="Proteomes" id="UP000663937"/>
    </source>
</evidence>
<organism evidence="2 3">
    <name type="scientific">Pengzhenrongella sicca</name>
    <dbReference type="NCBI Taxonomy" id="2819238"/>
    <lineage>
        <taxon>Bacteria</taxon>
        <taxon>Bacillati</taxon>
        <taxon>Actinomycetota</taxon>
        <taxon>Actinomycetes</taxon>
        <taxon>Micrococcales</taxon>
        <taxon>Pengzhenrongella</taxon>
    </lineage>
</organism>
<accession>A0A8A4Z9N9</accession>